<dbReference type="SMART" id="SM00530">
    <property type="entry name" value="HTH_XRE"/>
    <property type="match status" value="1"/>
</dbReference>
<keyword evidence="3" id="KW-1185">Reference proteome</keyword>
<dbReference type="Proteomes" id="UP001595858">
    <property type="component" value="Unassembled WGS sequence"/>
</dbReference>
<name>A0ABV9SNI7_9ACTN</name>
<dbReference type="Pfam" id="PF13560">
    <property type="entry name" value="HTH_31"/>
    <property type="match status" value="1"/>
</dbReference>
<dbReference type="SUPFAM" id="SSF47413">
    <property type="entry name" value="lambda repressor-like DNA-binding domains"/>
    <property type="match status" value="1"/>
</dbReference>
<dbReference type="InterPro" id="IPR043917">
    <property type="entry name" value="DUF5753"/>
</dbReference>
<dbReference type="InterPro" id="IPR010982">
    <property type="entry name" value="Lambda_DNA-bd_dom_sf"/>
</dbReference>
<dbReference type="Gene3D" id="1.10.260.40">
    <property type="entry name" value="lambda repressor-like DNA-binding domains"/>
    <property type="match status" value="1"/>
</dbReference>
<dbReference type="InterPro" id="IPR001387">
    <property type="entry name" value="Cro/C1-type_HTH"/>
</dbReference>
<comment type="caution">
    <text evidence="2">The sequence shown here is derived from an EMBL/GenBank/DDBJ whole genome shotgun (WGS) entry which is preliminary data.</text>
</comment>
<evidence type="ECO:0000313" key="3">
    <source>
        <dbReference type="Proteomes" id="UP001595858"/>
    </source>
</evidence>
<accession>A0ABV9SNI7</accession>
<protein>
    <submittedName>
        <fullName evidence="2">Helix-turn-helix transcriptional regulator</fullName>
    </submittedName>
</protein>
<proteinExistence type="predicted"/>
<organism evidence="2 3">
    <name type="scientific">Streptomonospora arabica</name>
    <dbReference type="NCBI Taxonomy" id="412417"/>
    <lineage>
        <taxon>Bacteria</taxon>
        <taxon>Bacillati</taxon>
        <taxon>Actinomycetota</taxon>
        <taxon>Actinomycetes</taxon>
        <taxon>Streptosporangiales</taxon>
        <taxon>Nocardiopsidaceae</taxon>
        <taxon>Streptomonospora</taxon>
    </lineage>
</organism>
<dbReference type="EMBL" id="JBHSIY010000006">
    <property type="protein sequence ID" value="MFC4866497.1"/>
    <property type="molecule type" value="Genomic_DNA"/>
</dbReference>
<evidence type="ECO:0000313" key="2">
    <source>
        <dbReference type="EMBL" id="MFC4866497.1"/>
    </source>
</evidence>
<dbReference type="RefSeq" id="WP_344140281.1">
    <property type="nucleotide sequence ID" value="NZ_BAAAQI010000001.1"/>
</dbReference>
<dbReference type="CDD" id="cd00093">
    <property type="entry name" value="HTH_XRE"/>
    <property type="match status" value="1"/>
</dbReference>
<dbReference type="PROSITE" id="PS50943">
    <property type="entry name" value="HTH_CROC1"/>
    <property type="match status" value="1"/>
</dbReference>
<sequence length="270" mass="30350">MVQKIDPLWLRFGRQLRWMREQAGVSQDQLAKALNVSPSMLSAMERGTRGTKSEYLDQIEQILNTGGQVRQLWERVTGSNAFPEWFRDIEQLQRRASEIREYHPLLVPGLLQSEEYARAIIRLGYPTSSTSEIDEQVKARIGRQAILASDRPPLLLVVLDEMVLRRPFGGSATMTCQLDHLLGLSDQPHVVVQVVPFATEQHPGLDGAFTLMTLPGQSEILYLETRISGTPVDETDGVQEYSRVFGELRGAALPPKASRELIGKIRGEFL</sequence>
<reference evidence="3" key="1">
    <citation type="journal article" date="2019" name="Int. J. Syst. Evol. Microbiol.">
        <title>The Global Catalogue of Microorganisms (GCM) 10K type strain sequencing project: providing services to taxonomists for standard genome sequencing and annotation.</title>
        <authorList>
            <consortium name="The Broad Institute Genomics Platform"/>
            <consortium name="The Broad Institute Genome Sequencing Center for Infectious Disease"/>
            <person name="Wu L."/>
            <person name="Ma J."/>
        </authorList>
    </citation>
    <scope>NUCLEOTIDE SEQUENCE [LARGE SCALE GENOMIC DNA]</scope>
    <source>
        <strain evidence="3">CGMCC 4.7304</strain>
    </source>
</reference>
<gene>
    <name evidence="2" type="ORF">ACFPCZ_07630</name>
</gene>
<evidence type="ECO:0000259" key="1">
    <source>
        <dbReference type="PROSITE" id="PS50943"/>
    </source>
</evidence>
<dbReference type="Pfam" id="PF19054">
    <property type="entry name" value="DUF5753"/>
    <property type="match status" value="1"/>
</dbReference>
<feature type="domain" description="HTH cro/C1-type" evidence="1">
    <location>
        <begin position="16"/>
        <end position="72"/>
    </location>
</feature>